<dbReference type="AlphaFoldDB" id="A0A7C3RWE0"/>
<organism evidence="3">
    <name type="scientific">Dictyoglomus thermophilum</name>
    <dbReference type="NCBI Taxonomy" id="14"/>
    <lineage>
        <taxon>Bacteria</taxon>
        <taxon>Pseudomonadati</taxon>
        <taxon>Dictyoglomota</taxon>
        <taxon>Dictyoglomia</taxon>
        <taxon>Dictyoglomales</taxon>
        <taxon>Dictyoglomaceae</taxon>
        <taxon>Dictyoglomus</taxon>
    </lineage>
</organism>
<dbReference type="SMART" id="SM00740">
    <property type="entry name" value="PASTA"/>
    <property type="match status" value="2"/>
</dbReference>
<reference evidence="3" key="1">
    <citation type="journal article" date="2020" name="mSystems">
        <title>Genome- and Community-Level Interaction Insights into Carbon Utilization and Element Cycling Functions of Hydrothermarchaeota in Hydrothermal Sediment.</title>
        <authorList>
            <person name="Zhou Z."/>
            <person name="Liu Y."/>
            <person name="Xu W."/>
            <person name="Pan J."/>
            <person name="Luo Z.H."/>
            <person name="Li M."/>
        </authorList>
    </citation>
    <scope>NUCLEOTIDE SEQUENCE [LARGE SCALE GENOMIC DNA]</scope>
    <source>
        <strain evidence="3">SpSt-81</strain>
    </source>
</reference>
<dbReference type="InterPro" id="IPR005543">
    <property type="entry name" value="PASTA_dom"/>
</dbReference>
<evidence type="ECO:0000259" key="2">
    <source>
        <dbReference type="PROSITE" id="PS51178"/>
    </source>
</evidence>
<evidence type="ECO:0000313" key="3">
    <source>
        <dbReference type="EMBL" id="HFX13505.1"/>
    </source>
</evidence>
<proteinExistence type="predicted"/>
<gene>
    <name evidence="3" type="ORF">ENW00_04985</name>
</gene>
<keyword evidence="1" id="KW-1133">Transmembrane helix</keyword>
<dbReference type="CDD" id="cd06577">
    <property type="entry name" value="PASTA_pknB"/>
    <property type="match status" value="1"/>
</dbReference>
<sequence length="181" mass="20230">MKKISIKELILYILIGINLLIFILFIILFKNTVSSNVESVVPPDVRGKNIMEASKILSEKNFKIVIGGILMDRKKDFLLVLDQNPLTTKVPIGSSIILWINMPASFAKVPDVRYKDMGEALNILERAGFVVDFAGNKEGYVVKQVPQANIYMEKGGTVLLYTFTTSSYGNTPESTYTSEEE</sequence>
<dbReference type="Pfam" id="PF03793">
    <property type="entry name" value="PASTA"/>
    <property type="match status" value="1"/>
</dbReference>
<dbReference type="EMBL" id="DTIN01000014">
    <property type="protein sequence ID" value="HFX13505.1"/>
    <property type="molecule type" value="Genomic_DNA"/>
</dbReference>
<name>A0A7C3RWE0_DICTH</name>
<accession>A0A7C3RWE0</accession>
<dbReference type="SUPFAM" id="SSF54184">
    <property type="entry name" value="Penicillin-binding protein 2x (pbp-2x), c-terminal domain"/>
    <property type="match status" value="1"/>
</dbReference>
<keyword evidence="1" id="KW-0472">Membrane</keyword>
<dbReference type="PROSITE" id="PS51178">
    <property type="entry name" value="PASTA"/>
    <property type="match status" value="1"/>
</dbReference>
<feature type="domain" description="PASTA" evidence="2">
    <location>
        <begin position="103"/>
        <end position="164"/>
    </location>
</feature>
<protein>
    <submittedName>
        <fullName evidence="3">PASTA domain-containing protein</fullName>
    </submittedName>
</protein>
<dbReference type="Gene3D" id="3.30.10.20">
    <property type="match status" value="1"/>
</dbReference>
<comment type="caution">
    <text evidence="3">The sequence shown here is derived from an EMBL/GenBank/DDBJ whole genome shotgun (WGS) entry which is preliminary data.</text>
</comment>
<evidence type="ECO:0000256" key="1">
    <source>
        <dbReference type="SAM" id="Phobius"/>
    </source>
</evidence>
<keyword evidence="1" id="KW-0812">Transmembrane</keyword>
<feature type="transmembrane region" description="Helical" evidence="1">
    <location>
        <begin position="9"/>
        <end position="29"/>
    </location>
</feature>